<evidence type="ECO:0000256" key="2">
    <source>
        <dbReference type="PROSITE-ProRule" id="PRU00335"/>
    </source>
</evidence>
<sequence>MNKQPEKCKVTKDNLLEAFWKVYKEKSLYKIKIKDITDIAGYNRSTFYEYFLNIDNLLEYAEETLINEIIEELDNTIDNLNSEELIAKVAQVYEYYGYYLSILLGDNGDPSFAQKYKSAVKSLFIKKFNLEENDLRIDILCEYSFGAILSTVIYWYNNNKPFSAEKLASLLHSLMTKGIFSVLNKCSQY</sequence>
<keyword evidence="1 2" id="KW-0238">DNA-binding</keyword>
<proteinExistence type="predicted"/>
<evidence type="ECO:0000313" key="5">
    <source>
        <dbReference type="Proteomes" id="UP000019426"/>
    </source>
</evidence>
<dbReference type="Proteomes" id="UP000019426">
    <property type="component" value="Chromosome M2/40_rep2"/>
</dbReference>
<dbReference type="RefSeq" id="WP_044040079.1">
    <property type="nucleotide sequence ID" value="NZ_HG917869.1"/>
</dbReference>
<accession>W6RZL2</accession>
<dbReference type="HOGENOM" id="CLU_087539_0_7_9"/>
<protein>
    <recommendedName>
        <fullName evidence="3">HTH tetR-type domain-containing protein</fullName>
    </recommendedName>
</protein>
<reference evidence="4 5" key="1">
    <citation type="submission" date="2013-11" db="EMBL/GenBank/DDBJ databases">
        <title>Complete genome sequence of Clostridum sp. M2/40.</title>
        <authorList>
            <person name="Wibberg D."/>
            <person name="Puehler A."/>
            <person name="Schlueter A."/>
        </authorList>
    </citation>
    <scope>NUCLEOTIDE SEQUENCE [LARGE SCALE GENOMIC DNA]</scope>
    <source>
        <strain evidence="5">M2/40</strain>
    </source>
</reference>
<evidence type="ECO:0000256" key="1">
    <source>
        <dbReference type="ARBA" id="ARBA00023125"/>
    </source>
</evidence>
<dbReference type="EMBL" id="HG917869">
    <property type="protein sequence ID" value="CDM69888.1"/>
    <property type="molecule type" value="Genomic_DNA"/>
</dbReference>
<dbReference type="KEGG" id="clt:CM240_2771"/>
<keyword evidence="5" id="KW-1185">Reference proteome</keyword>
<dbReference type="SUPFAM" id="SSF46689">
    <property type="entry name" value="Homeodomain-like"/>
    <property type="match status" value="1"/>
</dbReference>
<dbReference type="Pfam" id="PF14278">
    <property type="entry name" value="TetR_C_8"/>
    <property type="match status" value="1"/>
</dbReference>
<dbReference type="InterPro" id="IPR050624">
    <property type="entry name" value="HTH-type_Tx_Regulator"/>
</dbReference>
<evidence type="ECO:0000313" key="4">
    <source>
        <dbReference type="EMBL" id="CDM69888.1"/>
    </source>
</evidence>
<feature type="domain" description="HTH tetR-type" evidence="3">
    <location>
        <begin position="9"/>
        <end position="69"/>
    </location>
</feature>
<dbReference type="AlphaFoldDB" id="W6RZL2"/>
<organism evidence="4 5">
    <name type="scientific">Clostridium bornimense</name>
    <dbReference type="NCBI Taxonomy" id="1216932"/>
    <lineage>
        <taxon>Bacteria</taxon>
        <taxon>Bacillati</taxon>
        <taxon>Bacillota</taxon>
        <taxon>Clostridia</taxon>
        <taxon>Eubacteriales</taxon>
        <taxon>Clostridiaceae</taxon>
        <taxon>Clostridium</taxon>
    </lineage>
</organism>
<name>W6RZL2_9CLOT</name>
<feature type="DNA-binding region" description="H-T-H motif" evidence="2">
    <location>
        <begin position="32"/>
        <end position="51"/>
    </location>
</feature>
<dbReference type="Gene3D" id="1.10.357.10">
    <property type="entry name" value="Tetracycline Repressor, domain 2"/>
    <property type="match status" value="1"/>
</dbReference>
<dbReference type="PANTHER" id="PTHR43479:SF11">
    <property type="entry name" value="ACREF_ENVCD OPERON REPRESSOR-RELATED"/>
    <property type="match status" value="1"/>
</dbReference>
<dbReference type="PROSITE" id="PS50977">
    <property type="entry name" value="HTH_TETR_2"/>
    <property type="match status" value="1"/>
</dbReference>
<gene>
    <name evidence="4" type="ORF">CM240_2771</name>
</gene>
<dbReference type="InterPro" id="IPR001647">
    <property type="entry name" value="HTH_TetR"/>
</dbReference>
<dbReference type="InterPro" id="IPR009057">
    <property type="entry name" value="Homeodomain-like_sf"/>
</dbReference>
<dbReference type="OrthoDB" id="9810250at2"/>
<dbReference type="PANTHER" id="PTHR43479">
    <property type="entry name" value="ACREF/ENVCD OPERON REPRESSOR-RELATED"/>
    <property type="match status" value="1"/>
</dbReference>
<dbReference type="GO" id="GO:0003677">
    <property type="term" value="F:DNA binding"/>
    <property type="evidence" value="ECO:0007669"/>
    <property type="project" value="UniProtKB-UniRule"/>
</dbReference>
<dbReference type="PATRIC" id="fig|1216932.3.peg.2734"/>
<dbReference type="eggNOG" id="COG1309">
    <property type="taxonomic scope" value="Bacteria"/>
</dbReference>
<dbReference type="InterPro" id="IPR039532">
    <property type="entry name" value="TetR_C_Firmicutes"/>
</dbReference>
<evidence type="ECO:0000259" key="3">
    <source>
        <dbReference type="PROSITE" id="PS50977"/>
    </source>
</evidence>
<dbReference type="STRING" id="1216932.CM240_2771"/>